<proteinExistence type="predicted"/>
<dbReference type="Proteomes" id="UP000828048">
    <property type="component" value="Chromosome 10"/>
</dbReference>
<evidence type="ECO:0000313" key="2">
    <source>
        <dbReference type="Proteomes" id="UP000828048"/>
    </source>
</evidence>
<gene>
    <name evidence="1" type="ORF">Vadar_015127</name>
</gene>
<evidence type="ECO:0000313" key="1">
    <source>
        <dbReference type="EMBL" id="KAH7840283.1"/>
    </source>
</evidence>
<keyword evidence="2" id="KW-1185">Reference proteome</keyword>
<dbReference type="EMBL" id="CM037160">
    <property type="protein sequence ID" value="KAH7840283.1"/>
    <property type="molecule type" value="Genomic_DNA"/>
</dbReference>
<protein>
    <submittedName>
        <fullName evidence="1">Uncharacterized protein</fullName>
    </submittedName>
</protein>
<sequence length="764" mass="86360">MHDIFQEFGLICLDGYTHCVQCRDGNIKGCTTAFQELDRVLRSVCKIHGLPLAMIWVPCSACNDLPLVLECINRKATSIYTATIKFTQVAKLSHSRKKGLFERVLSSPYMLYYSDITQLSIVEHPFAHYARWCKFSGWFTICLQSSFTEKEVYVVDFFLPTNNMDDENIWTTLSLILGTMEENFKTFKLASGQRLGEILLVEVMDFWNGQKLPFAQRIQAPRLAPSPEPLKDRGLMMQLGQQVQPSTDAVHGGMNVVSQEQNYILPSLGALQDEEATMKLDSPHQPPLESSNNGHNVVPAEENITSVTSLEEGKRKTQRENKGTGVKIEVSLDDIRKCMGMKRKAAAEKLKVSESTFKRACREHDINRWPPRNMQNVSPFRPSPVEIQGQTLQLNSDQQSNQAVPGVAHMKPGVQDANRVTIRAKYKNKTIKFRLSFSSGLVEFQQEVAKRLHLEAGTYYAEYKDEEGVLIFIACDDDLQDCMHTLRSQGNTSIEILLKLEEPLISLVESTRRDPSLFEYIESESKTNVVDYAICHSKTPRRLSMLKSKVADPICHSKYINQFPEGIRNYIVEMKDVHADGNCGFRTIAALIGGDENEWKAIRAAMLEELTSNSSLYEKVSGQKGRTEELCDRLDYFGEGPAPKDKWLTMPDMGHIVASAFRVVLVFLSDKQCLTFLPFYAAPHPSSKRDVEDCVCSMGLVNNDHFVQLYMSPGSPMPPIASNWLNNRQPHAEGWSAPFCSQIKDFRRIIGSDLATRETFDLID</sequence>
<name>A0ACB7XIC1_9ERIC</name>
<accession>A0ACB7XIC1</accession>
<reference evidence="1 2" key="1">
    <citation type="journal article" date="2021" name="Hortic Res">
        <title>High-quality reference genome and annotation aids understanding of berry development for evergreen blueberry (Vaccinium darrowii).</title>
        <authorList>
            <person name="Yu J."/>
            <person name="Hulse-Kemp A.M."/>
            <person name="Babiker E."/>
            <person name="Staton M."/>
        </authorList>
    </citation>
    <scope>NUCLEOTIDE SEQUENCE [LARGE SCALE GENOMIC DNA]</scope>
    <source>
        <strain evidence="2">cv. NJ 8807/NJ 8810</strain>
        <tissue evidence="1">Young leaf</tissue>
    </source>
</reference>
<comment type="caution">
    <text evidence="1">The sequence shown here is derived from an EMBL/GenBank/DDBJ whole genome shotgun (WGS) entry which is preliminary data.</text>
</comment>
<organism evidence="1 2">
    <name type="scientific">Vaccinium darrowii</name>
    <dbReference type="NCBI Taxonomy" id="229202"/>
    <lineage>
        <taxon>Eukaryota</taxon>
        <taxon>Viridiplantae</taxon>
        <taxon>Streptophyta</taxon>
        <taxon>Embryophyta</taxon>
        <taxon>Tracheophyta</taxon>
        <taxon>Spermatophyta</taxon>
        <taxon>Magnoliopsida</taxon>
        <taxon>eudicotyledons</taxon>
        <taxon>Gunneridae</taxon>
        <taxon>Pentapetalae</taxon>
        <taxon>asterids</taxon>
        <taxon>Ericales</taxon>
        <taxon>Ericaceae</taxon>
        <taxon>Vaccinioideae</taxon>
        <taxon>Vaccinieae</taxon>
        <taxon>Vaccinium</taxon>
    </lineage>
</organism>